<evidence type="ECO:0000313" key="1">
    <source>
        <dbReference type="EMBL" id="REE03718.1"/>
    </source>
</evidence>
<dbReference type="Proteomes" id="UP000256727">
    <property type="component" value="Unassembled WGS sequence"/>
</dbReference>
<dbReference type="AlphaFoldDB" id="A0A3D9LBH7"/>
<proteinExistence type="predicted"/>
<comment type="caution">
    <text evidence="1">The sequence shown here is derived from an EMBL/GenBank/DDBJ whole genome shotgun (WGS) entry which is preliminary data.</text>
</comment>
<name>A0A3D9LBH7_9MICC</name>
<organism evidence="1 2">
    <name type="scientific">Citricoccus muralis</name>
    <dbReference type="NCBI Taxonomy" id="169134"/>
    <lineage>
        <taxon>Bacteria</taxon>
        <taxon>Bacillati</taxon>
        <taxon>Actinomycetota</taxon>
        <taxon>Actinomycetes</taxon>
        <taxon>Micrococcales</taxon>
        <taxon>Micrococcaceae</taxon>
        <taxon>Citricoccus</taxon>
    </lineage>
</organism>
<accession>A0A3D9LBH7</accession>
<keyword evidence="2" id="KW-1185">Reference proteome</keyword>
<dbReference type="EMBL" id="QREH01000001">
    <property type="protein sequence ID" value="REE03718.1"/>
    <property type="molecule type" value="Genomic_DNA"/>
</dbReference>
<sequence length="164" mass="17305">MSPDHGAGGVSRRTWRTAAVVFLTVFLGGLCLAGANALWSQQGTVQATVTTGTWGPQDIDWTPDVLATDIRKDNGSATFTLMWKQPAAKGTWSYSVSVEDATSVVVSRTQPAAFIVVENGVSCFPLSLQATNDDGTQTAVKTLLLKYHPSGPNGSVEVERGSSC</sequence>
<reference evidence="1 2" key="1">
    <citation type="submission" date="2018-07" db="EMBL/GenBank/DDBJ databases">
        <title>Sequencing the genomes of 1000 actinobacteria strains.</title>
        <authorList>
            <person name="Klenk H.-P."/>
        </authorList>
    </citation>
    <scope>NUCLEOTIDE SEQUENCE [LARGE SCALE GENOMIC DNA]</scope>
    <source>
        <strain evidence="1 2">DSM 14442</strain>
    </source>
</reference>
<dbReference type="OrthoDB" id="9758662at2"/>
<dbReference type="RefSeq" id="WP_115931784.1">
    <property type="nucleotide sequence ID" value="NZ_QREH01000001.1"/>
</dbReference>
<gene>
    <name evidence="1" type="ORF">C8E99_1534</name>
</gene>
<evidence type="ECO:0000313" key="2">
    <source>
        <dbReference type="Proteomes" id="UP000256727"/>
    </source>
</evidence>
<protein>
    <submittedName>
        <fullName evidence="1">Uncharacterized protein</fullName>
    </submittedName>
</protein>